<keyword evidence="2" id="KW-0808">Transferase</keyword>
<accession>A0A6A6WN63</accession>
<feature type="region of interest" description="Disordered" evidence="1">
    <location>
        <begin position="36"/>
        <end position="63"/>
    </location>
</feature>
<feature type="compositionally biased region" description="Low complexity" evidence="1">
    <location>
        <begin position="39"/>
        <end position="50"/>
    </location>
</feature>
<protein>
    <submittedName>
        <fullName evidence="2">Glycosyltransferase family 69 protein</fullName>
    </submittedName>
</protein>
<evidence type="ECO:0000313" key="3">
    <source>
        <dbReference type="Proteomes" id="UP000799757"/>
    </source>
</evidence>
<reference evidence="2" key="1">
    <citation type="journal article" date="2020" name="Stud. Mycol.">
        <title>101 Dothideomycetes genomes: a test case for predicting lifestyles and emergence of pathogens.</title>
        <authorList>
            <person name="Haridas S."/>
            <person name="Albert R."/>
            <person name="Binder M."/>
            <person name="Bloem J."/>
            <person name="Labutti K."/>
            <person name="Salamov A."/>
            <person name="Andreopoulos B."/>
            <person name="Baker S."/>
            <person name="Barry K."/>
            <person name="Bills G."/>
            <person name="Bluhm B."/>
            <person name="Cannon C."/>
            <person name="Castanera R."/>
            <person name="Culley D."/>
            <person name="Daum C."/>
            <person name="Ezra D."/>
            <person name="Gonzalez J."/>
            <person name="Henrissat B."/>
            <person name="Kuo A."/>
            <person name="Liang C."/>
            <person name="Lipzen A."/>
            <person name="Lutzoni F."/>
            <person name="Magnuson J."/>
            <person name="Mondo S."/>
            <person name="Nolan M."/>
            <person name="Ohm R."/>
            <person name="Pangilinan J."/>
            <person name="Park H.-J."/>
            <person name="Ramirez L."/>
            <person name="Alfaro M."/>
            <person name="Sun H."/>
            <person name="Tritt A."/>
            <person name="Yoshinaga Y."/>
            <person name="Zwiers L.-H."/>
            <person name="Turgeon B."/>
            <person name="Goodwin S."/>
            <person name="Spatafora J."/>
            <person name="Crous P."/>
            <person name="Grigoriev I."/>
        </authorList>
    </citation>
    <scope>NUCLEOTIDE SEQUENCE</scope>
    <source>
        <strain evidence="2">CBS 109.77</strain>
    </source>
</reference>
<keyword evidence="3" id="KW-1185">Reference proteome</keyword>
<dbReference type="EMBL" id="MU002934">
    <property type="protein sequence ID" value="KAF2785509.1"/>
    <property type="molecule type" value="Genomic_DNA"/>
</dbReference>
<dbReference type="Proteomes" id="UP000799757">
    <property type="component" value="Unassembled WGS sequence"/>
</dbReference>
<dbReference type="PANTHER" id="PTHR34144">
    <property type="entry name" value="CHROMOSOME 8, WHOLE GENOME SHOTGUN SEQUENCE"/>
    <property type="match status" value="1"/>
</dbReference>
<sequence length="411" mass="44537">MKRSIRSLVQAVTLLAGTLLIFVWFSHYHSGYGFSQRKSTNSTHSISNSSEPPKDTGSPPDAISKVGNATLLAQAPPYILAIMNTTDTTFPRLECPFSNADRYAYLIPPSPAPGTPRRPKYYFALDLHQSVQLLPRLLGSIVEAITFLGPENSVLSIVEGRSTDGTLEVLGSLRASIERLGATYILQTSALSPQAPGTDRIEALASLRNLALQHLTSHPETYDPDTTVIFLNDVALCAQDILELLHQRLAQAADMTCALDWTYVGEHPTFYDGARARWRASAPFQVFSCWNGAAVFTARPLLLPGGIRFRGRGDAECYQGGPALFAKDLWAMGYGRIAVVPAVNVAYGAEDARKIKALKGFAGRLLEEGDGVAKIGWVGVPPAMVKCMPGDYADQMFVAWDEGLSRMGVGS</sequence>
<gene>
    <name evidence="2" type="ORF">K505DRAFT_412389</name>
</gene>
<dbReference type="GO" id="GO:0016740">
    <property type="term" value="F:transferase activity"/>
    <property type="evidence" value="ECO:0007669"/>
    <property type="project" value="UniProtKB-KW"/>
</dbReference>
<dbReference type="PANTHER" id="PTHR34144:SF5">
    <property type="entry name" value="ALPHA-1,3-MANNOSYLTRANSFERASE CMT1"/>
    <property type="match status" value="1"/>
</dbReference>
<evidence type="ECO:0000256" key="1">
    <source>
        <dbReference type="SAM" id="MobiDB-lite"/>
    </source>
</evidence>
<dbReference type="Pfam" id="PF11735">
    <property type="entry name" value="CAP59_mtransfer"/>
    <property type="match status" value="1"/>
</dbReference>
<dbReference type="InterPro" id="IPR021047">
    <property type="entry name" value="Mannosyltransferase_CMT1"/>
</dbReference>
<dbReference type="OrthoDB" id="262547at2759"/>
<proteinExistence type="predicted"/>
<dbReference type="AlphaFoldDB" id="A0A6A6WN63"/>
<evidence type="ECO:0000313" key="2">
    <source>
        <dbReference type="EMBL" id="KAF2785509.1"/>
    </source>
</evidence>
<name>A0A6A6WN63_9PLEO</name>
<organism evidence="2 3">
    <name type="scientific">Melanomma pulvis-pyrius CBS 109.77</name>
    <dbReference type="NCBI Taxonomy" id="1314802"/>
    <lineage>
        <taxon>Eukaryota</taxon>
        <taxon>Fungi</taxon>
        <taxon>Dikarya</taxon>
        <taxon>Ascomycota</taxon>
        <taxon>Pezizomycotina</taxon>
        <taxon>Dothideomycetes</taxon>
        <taxon>Pleosporomycetidae</taxon>
        <taxon>Pleosporales</taxon>
        <taxon>Melanommataceae</taxon>
        <taxon>Melanomma</taxon>
    </lineage>
</organism>